<evidence type="ECO:0000313" key="2">
    <source>
        <dbReference type="EMBL" id="CAI8045110.1"/>
    </source>
</evidence>
<reference evidence="2" key="1">
    <citation type="submission" date="2023-03" db="EMBL/GenBank/DDBJ databases">
        <authorList>
            <person name="Steffen K."/>
            <person name="Cardenas P."/>
        </authorList>
    </citation>
    <scope>NUCLEOTIDE SEQUENCE</scope>
</reference>
<feature type="transmembrane region" description="Helical" evidence="1">
    <location>
        <begin position="117"/>
        <end position="138"/>
    </location>
</feature>
<sequence length="193" mass="21949">MSDGLEWDRRSNYALTELILFSLASLILFLAITLSFIYSYIHLNYDVSFFSTLRPLFENVLPTAVAFTPTRRPGDEDDIDLGGNNKGKEPPKVNLVFLGHEERSPKARSTKRTLVRIWVHVYFILLCGLIILWAVSIFSDSVLYRKMSSCNDISVEDEDLSCFLLSDRDVPEGVQEVIDQEEGEKKSYAISIS</sequence>
<dbReference type="AlphaFoldDB" id="A0AA35TB68"/>
<proteinExistence type="predicted"/>
<keyword evidence="3" id="KW-1185">Reference proteome</keyword>
<dbReference type="Proteomes" id="UP001174909">
    <property type="component" value="Unassembled WGS sequence"/>
</dbReference>
<gene>
    <name evidence="2" type="ORF">GBAR_LOCUS24958</name>
</gene>
<evidence type="ECO:0000313" key="3">
    <source>
        <dbReference type="Proteomes" id="UP001174909"/>
    </source>
</evidence>
<dbReference type="EMBL" id="CASHTH010003449">
    <property type="protein sequence ID" value="CAI8045110.1"/>
    <property type="molecule type" value="Genomic_DNA"/>
</dbReference>
<evidence type="ECO:0000256" key="1">
    <source>
        <dbReference type="SAM" id="Phobius"/>
    </source>
</evidence>
<accession>A0AA35TB68</accession>
<organism evidence="2 3">
    <name type="scientific">Geodia barretti</name>
    <name type="common">Barrett's horny sponge</name>
    <dbReference type="NCBI Taxonomy" id="519541"/>
    <lineage>
        <taxon>Eukaryota</taxon>
        <taxon>Metazoa</taxon>
        <taxon>Porifera</taxon>
        <taxon>Demospongiae</taxon>
        <taxon>Heteroscleromorpha</taxon>
        <taxon>Tetractinellida</taxon>
        <taxon>Astrophorina</taxon>
        <taxon>Geodiidae</taxon>
        <taxon>Geodia</taxon>
    </lineage>
</organism>
<feature type="transmembrane region" description="Helical" evidence="1">
    <location>
        <begin position="18"/>
        <end position="41"/>
    </location>
</feature>
<keyword evidence="1" id="KW-0472">Membrane</keyword>
<keyword evidence="1" id="KW-1133">Transmembrane helix</keyword>
<comment type="caution">
    <text evidence="2">The sequence shown here is derived from an EMBL/GenBank/DDBJ whole genome shotgun (WGS) entry which is preliminary data.</text>
</comment>
<name>A0AA35TB68_GEOBA</name>
<protein>
    <submittedName>
        <fullName evidence="2">Uncharacterized protein</fullName>
    </submittedName>
</protein>
<keyword evidence="1" id="KW-0812">Transmembrane</keyword>